<sequence length="163" mass="18083">MLNHVTYLYRFNLGFAEMLVKDLSAEQMVAQPGGVINHPAWSLGHLAVAAGYLGELVGLESNVPDGWSETFKTGGEPSGDPADYPSKEEILEELKQQHARNTEAVKNFDASRFADPHPDEGRRKYFPTRGDQIVFMMTSHEMDHLGQIAAWRRAMGLGAAIRV</sequence>
<proteinExistence type="predicted"/>
<name>A0A381Q927_9ZZZZ</name>
<organism evidence="2">
    <name type="scientific">marine metagenome</name>
    <dbReference type="NCBI Taxonomy" id="408172"/>
    <lineage>
        <taxon>unclassified sequences</taxon>
        <taxon>metagenomes</taxon>
        <taxon>ecological metagenomes</taxon>
    </lineage>
</organism>
<dbReference type="AlphaFoldDB" id="A0A381Q927"/>
<dbReference type="InterPro" id="IPR024775">
    <property type="entry name" value="DinB-like"/>
</dbReference>
<gene>
    <name evidence="2" type="ORF">METZ01_LOCUS28680</name>
</gene>
<accession>A0A381Q927</accession>
<dbReference type="InterPro" id="IPR034660">
    <property type="entry name" value="DinB/YfiT-like"/>
</dbReference>
<evidence type="ECO:0000259" key="1">
    <source>
        <dbReference type="Pfam" id="PF12867"/>
    </source>
</evidence>
<reference evidence="2" key="1">
    <citation type="submission" date="2018-05" db="EMBL/GenBank/DDBJ databases">
        <authorList>
            <person name="Lanie J.A."/>
            <person name="Ng W.-L."/>
            <person name="Kazmierczak K.M."/>
            <person name="Andrzejewski T.M."/>
            <person name="Davidsen T.M."/>
            <person name="Wayne K.J."/>
            <person name="Tettelin H."/>
            <person name="Glass J.I."/>
            <person name="Rusch D."/>
            <person name="Podicherti R."/>
            <person name="Tsui H.-C.T."/>
            <person name="Winkler M.E."/>
        </authorList>
    </citation>
    <scope>NUCLEOTIDE SEQUENCE</scope>
</reference>
<feature type="domain" description="DinB-like" evidence="1">
    <location>
        <begin position="17"/>
        <end position="148"/>
    </location>
</feature>
<evidence type="ECO:0000313" key="2">
    <source>
        <dbReference type="EMBL" id="SUZ75826.1"/>
    </source>
</evidence>
<protein>
    <recommendedName>
        <fullName evidence="1">DinB-like domain-containing protein</fullName>
    </recommendedName>
</protein>
<dbReference type="Pfam" id="PF12867">
    <property type="entry name" value="DinB_2"/>
    <property type="match status" value="1"/>
</dbReference>
<dbReference type="SUPFAM" id="SSF109854">
    <property type="entry name" value="DinB/YfiT-like putative metalloenzymes"/>
    <property type="match status" value="1"/>
</dbReference>
<dbReference type="Gene3D" id="1.20.120.450">
    <property type="entry name" value="dinb family like domain"/>
    <property type="match status" value="1"/>
</dbReference>
<dbReference type="EMBL" id="UINC01001260">
    <property type="protein sequence ID" value="SUZ75826.1"/>
    <property type="molecule type" value="Genomic_DNA"/>
</dbReference>